<evidence type="ECO:0000256" key="1">
    <source>
        <dbReference type="ARBA" id="ARBA00022801"/>
    </source>
</evidence>
<dbReference type="EMBL" id="JACJQH010000071">
    <property type="protein sequence ID" value="MBD2199933.1"/>
    <property type="molecule type" value="Genomic_DNA"/>
</dbReference>
<feature type="transmembrane region" description="Helical" evidence="2">
    <location>
        <begin position="70"/>
        <end position="91"/>
    </location>
</feature>
<reference evidence="4 5" key="1">
    <citation type="journal article" date="2020" name="ISME J.">
        <title>Comparative genomics reveals insights into cyanobacterial evolution and habitat adaptation.</title>
        <authorList>
            <person name="Chen M.Y."/>
            <person name="Teng W.K."/>
            <person name="Zhao L."/>
            <person name="Hu C.X."/>
            <person name="Zhou Y.K."/>
            <person name="Han B.P."/>
            <person name="Song L.R."/>
            <person name="Shu W.S."/>
        </authorList>
    </citation>
    <scope>NUCLEOTIDE SEQUENCE [LARGE SCALE GENOMIC DNA]</scope>
    <source>
        <strain evidence="4 5">FACHB-288</strain>
    </source>
</reference>
<keyword evidence="1 4" id="KW-0378">Hydrolase</keyword>
<dbReference type="Proteomes" id="UP000658514">
    <property type="component" value="Unassembled WGS sequence"/>
</dbReference>
<organism evidence="4 5">
    <name type="scientific">Calothrix parietina FACHB-288</name>
    <dbReference type="NCBI Taxonomy" id="2692896"/>
    <lineage>
        <taxon>Bacteria</taxon>
        <taxon>Bacillati</taxon>
        <taxon>Cyanobacteriota</taxon>
        <taxon>Cyanophyceae</taxon>
        <taxon>Nostocales</taxon>
        <taxon>Calotrichaceae</taxon>
        <taxon>Calothrix</taxon>
    </lineage>
</organism>
<dbReference type="Gene3D" id="3.40.50.1820">
    <property type="entry name" value="alpha/beta hydrolase"/>
    <property type="match status" value="1"/>
</dbReference>
<keyword evidence="5" id="KW-1185">Reference proteome</keyword>
<dbReference type="RefSeq" id="WP_190550143.1">
    <property type="nucleotide sequence ID" value="NZ_CAWPNO010000108.1"/>
</dbReference>
<evidence type="ECO:0000313" key="5">
    <source>
        <dbReference type="Proteomes" id="UP000658514"/>
    </source>
</evidence>
<dbReference type="InterPro" id="IPR049492">
    <property type="entry name" value="BD-FAE-like_dom"/>
</dbReference>
<evidence type="ECO:0000313" key="4">
    <source>
        <dbReference type="EMBL" id="MBD2199933.1"/>
    </source>
</evidence>
<evidence type="ECO:0000256" key="2">
    <source>
        <dbReference type="SAM" id="Phobius"/>
    </source>
</evidence>
<keyword evidence="2" id="KW-0812">Transmembrane</keyword>
<accession>A0ABR8AJ09</accession>
<dbReference type="GO" id="GO:0016787">
    <property type="term" value="F:hydrolase activity"/>
    <property type="evidence" value="ECO:0007669"/>
    <property type="project" value="UniProtKB-KW"/>
</dbReference>
<keyword evidence="2" id="KW-0472">Membrane</keyword>
<sequence length="361" mass="39671">MTKKAGENMRSRLGLILSLLGLFLSSWIIVPAPNFTLLPLAVGSPEISPILLIGNLIALLLSFTAKKQLLLARIAIGFSLSGILLSSLPLLQLPSTIQQAEAQMQPLLSNLQIPADLQAKMRRHPFVLADLFTGLAKPKVRHHQQNFAAADGTPLNIEIYQPLTTGKHPAIVTIYGGAWRSGEPAQKATFNQYMAAQGYTVVAIDYRHAPQYRYPAQIQDVQAALNFILQQAANYEIDSSRIAVIGWSAGAHLALLAAYQPNTTPIRAVINYYGPTNLLQGYKEPPSPDPINTKAVLTAFLGGSPEEVETQYKLASPINYVKSNLPPTLLIYGDRDHLVKPIFGQQLYQRLQSHQRLSQRI</sequence>
<dbReference type="SUPFAM" id="SSF53474">
    <property type="entry name" value="alpha/beta-Hydrolases"/>
    <property type="match status" value="1"/>
</dbReference>
<dbReference type="PANTHER" id="PTHR48081">
    <property type="entry name" value="AB HYDROLASE SUPERFAMILY PROTEIN C4A8.06C"/>
    <property type="match status" value="1"/>
</dbReference>
<name>A0ABR8AJ09_9CYAN</name>
<comment type="caution">
    <text evidence="4">The sequence shown here is derived from an EMBL/GenBank/DDBJ whole genome shotgun (WGS) entry which is preliminary data.</text>
</comment>
<protein>
    <submittedName>
        <fullName evidence="4">Alpha/beta hydrolase</fullName>
    </submittedName>
</protein>
<proteinExistence type="predicted"/>
<feature type="domain" description="BD-FAE-like" evidence="3">
    <location>
        <begin position="158"/>
        <end position="351"/>
    </location>
</feature>
<gene>
    <name evidence="4" type="ORF">H6G24_31420</name>
</gene>
<dbReference type="PANTHER" id="PTHR48081:SF13">
    <property type="entry name" value="ALPHA_BETA HYDROLASE"/>
    <property type="match status" value="1"/>
</dbReference>
<dbReference type="InterPro" id="IPR050300">
    <property type="entry name" value="GDXG_lipolytic_enzyme"/>
</dbReference>
<evidence type="ECO:0000259" key="3">
    <source>
        <dbReference type="Pfam" id="PF20434"/>
    </source>
</evidence>
<feature type="transmembrane region" description="Helical" evidence="2">
    <location>
        <begin position="47"/>
        <end position="63"/>
    </location>
</feature>
<dbReference type="Pfam" id="PF20434">
    <property type="entry name" value="BD-FAE"/>
    <property type="match status" value="1"/>
</dbReference>
<keyword evidence="2" id="KW-1133">Transmembrane helix</keyword>
<dbReference type="InterPro" id="IPR029058">
    <property type="entry name" value="AB_hydrolase_fold"/>
</dbReference>